<evidence type="ECO:0000256" key="4">
    <source>
        <dbReference type="SAM" id="Coils"/>
    </source>
</evidence>
<keyword evidence="7" id="KW-1185">Reference proteome</keyword>
<dbReference type="SUPFAM" id="SSF48179">
    <property type="entry name" value="6-phosphogluconate dehydrogenase C-terminal domain-like"/>
    <property type="match status" value="1"/>
</dbReference>
<keyword evidence="2" id="KW-0560">Oxidoreductase</keyword>
<dbReference type="PANTHER" id="PTHR21363">
    <property type="entry name" value="PREPHENATE DEHYDROGENASE"/>
    <property type="match status" value="1"/>
</dbReference>
<comment type="pathway">
    <text evidence="3">Amino-acid biosynthesis.</text>
</comment>
<evidence type="ECO:0000313" key="6">
    <source>
        <dbReference type="EMBL" id="MPQ44002.1"/>
    </source>
</evidence>
<dbReference type="RefSeq" id="WP_152890090.1">
    <property type="nucleotide sequence ID" value="NZ_WHJC01000134.1"/>
</dbReference>
<comment type="caution">
    <text evidence="6">The sequence shown here is derived from an EMBL/GenBank/DDBJ whole genome shotgun (WGS) entry which is preliminary data.</text>
</comment>
<dbReference type="PANTHER" id="PTHR21363:SF0">
    <property type="entry name" value="PREPHENATE DEHYDROGENASE [NADP(+)]"/>
    <property type="match status" value="1"/>
</dbReference>
<evidence type="ECO:0000256" key="2">
    <source>
        <dbReference type="ARBA" id="ARBA00023002"/>
    </source>
</evidence>
<comment type="similarity">
    <text evidence="1">Belongs to the prephenate/arogenate dehydrogenase family.</text>
</comment>
<dbReference type="Proteomes" id="UP000430345">
    <property type="component" value="Unassembled WGS sequence"/>
</dbReference>
<dbReference type="GO" id="GO:0070403">
    <property type="term" value="F:NAD+ binding"/>
    <property type="evidence" value="ECO:0007669"/>
    <property type="project" value="InterPro"/>
</dbReference>
<dbReference type="Gene3D" id="3.40.50.720">
    <property type="entry name" value="NAD(P)-binding Rossmann-like Domain"/>
    <property type="match status" value="1"/>
</dbReference>
<dbReference type="EMBL" id="WHJC01000134">
    <property type="protein sequence ID" value="MPQ44002.1"/>
    <property type="molecule type" value="Genomic_DNA"/>
</dbReference>
<dbReference type="OrthoDB" id="9802008at2"/>
<gene>
    <name evidence="6" type="ORF">GBZ86_09540</name>
</gene>
<protein>
    <submittedName>
        <fullName evidence="6">Prephenate dehydrogenase/arogenate dehydrogenase family protein</fullName>
    </submittedName>
</protein>
<dbReference type="InterPro" id="IPR003099">
    <property type="entry name" value="Prephen_DH"/>
</dbReference>
<dbReference type="GO" id="GO:0006571">
    <property type="term" value="P:tyrosine biosynthetic process"/>
    <property type="evidence" value="ECO:0007669"/>
    <property type="project" value="InterPro"/>
</dbReference>
<feature type="coiled-coil region" evidence="4">
    <location>
        <begin position="239"/>
        <end position="266"/>
    </location>
</feature>
<proteinExistence type="inferred from homology"/>
<dbReference type="InterPro" id="IPR036291">
    <property type="entry name" value="NAD(P)-bd_dom_sf"/>
</dbReference>
<accession>A0A6I1MP49</accession>
<dbReference type="InterPro" id="IPR046825">
    <property type="entry name" value="PDH_C"/>
</dbReference>
<evidence type="ECO:0000313" key="7">
    <source>
        <dbReference type="Proteomes" id="UP000430345"/>
    </source>
</evidence>
<feature type="domain" description="Prephenate/arogenate dehydrogenase" evidence="5">
    <location>
        <begin position="1"/>
        <end position="283"/>
    </location>
</feature>
<dbReference type="AlphaFoldDB" id="A0A6I1MP49"/>
<dbReference type="GO" id="GO:0008977">
    <property type="term" value="F:prephenate dehydrogenase (NAD+) activity"/>
    <property type="evidence" value="ECO:0007669"/>
    <property type="project" value="InterPro"/>
</dbReference>
<sequence length="283" mass="32706">MNITIVGLGVIGGSYAMALKESDYNIYGIDINYDTIKKAKDLLIIKDGALDNDIKSKEFIKKTDLLILCIYPKSIKKFIEKYKVYFKKGLIITDVTGIKDNFINEVENLLPREKNIDFIFCHPMAGREKRGLNYACGTIFKKANFIITPTENNKEENLRFIEELAFLMKFKKVKRLSAKEHDLIISFTSQLPHAIAVSLINSDNLNIKTGDFIGDSYRELTRIANINEDLWCELFLGNKNNLIKRIDDFQEKLDILKKCLVNEEEESLKEIFKESTRKREVLE</sequence>
<evidence type="ECO:0000259" key="5">
    <source>
        <dbReference type="PROSITE" id="PS51176"/>
    </source>
</evidence>
<evidence type="ECO:0000256" key="3">
    <source>
        <dbReference type="ARBA" id="ARBA00029440"/>
    </source>
</evidence>
<reference evidence="6 7" key="1">
    <citation type="submission" date="2019-10" db="EMBL/GenBank/DDBJ databases">
        <title>The Genome Sequence of Clostridium tarantellae Isolated from Fish Brain.</title>
        <authorList>
            <person name="Bano L."/>
            <person name="Kiel M."/>
            <person name="Sales G."/>
            <person name="Doxey A.C."/>
            <person name="Mansfield M.J."/>
            <person name="Schiavone M."/>
            <person name="Rossetto O."/>
            <person name="Pirazzini M."/>
            <person name="Dobrindt U."/>
            <person name="Montecucco C."/>
        </authorList>
    </citation>
    <scope>NUCLEOTIDE SEQUENCE [LARGE SCALE GENOMIC DNA]</scope>
    <source>
        <strain evidence="6 7">DSM 3997</strain>
    </source>
</reference>
<dbReference type="InterPro" id="IPR050812">
    <property type="entry name" value="Preph/Arog_dehydrog"/>
</dbReference>
<name>A0A6I1MP49_9CLOT</name>
<organism evidence="6 7">
    <name type="scientific">Clostridium tarantellae</name>
    <dbReference type="NCBI Taxonomy" id="39493"/>
    <lineage>
        <taxon>Bacteria</taxon>
        <taxon>Bacillati</taxon>
        <taxon>Bacillota</taxon>
        <taxon>Clostridia</taxon>
        <taxon>Eubacteriales</taxon>
        <taxon>Clostridiaceae</taxon>
        <taxon>Clostridium</taxon>
    </lineage>
</organism>
<dbReference type="Pfam" id="PF02153">
    <property type="entry name" value="PDH_N"/>
    <property type="match status" value="1"/>
</dbReference>
<keyword evidence="4" id="KW-0175">Coiled coil</keyword>
<dbReference type="InterPro" id="IPR008927">
    <property type="entry name" value="6-PGluconate_DH-like_C_sf"/>
</dbReference>
<dbReference type="PROSITE" id="PS51176">
    <property type="entry name" value="PDH_ADH"/>
    <property type="match status" value="1"/>
</dbReference>
<dbReference type="GO" id="GO:0004665">
    <property type="term" value="F:prephenate dehydrogenase (NADP+) activity"/>
    <property type="evidence" value="ECO:0007669"/>
    <property type="project" value="InterPro"/>
</dbReference>
<dbReference type="InterPro" id="IPR046826">
    <property type="entry name" value="PDH_N"/>
</dbReference>
<dbReference type="Gene3D" id="1.10.3660.10">
    <property type="entry name" value="6-phosphogluconate dehydrogenase C-terminal like domain"/>
    <property type="match status" value="1"/>
</dbReference>
<dbReference type="Pfam" id="PF20463">
    <property type="entry name" value="PDH_C"/>
    <property type="match status" value="1"/>
</dbReference>
<dbReference type="SUPFAM" id="SSF51735">
    <property type="entry name" value="NAD(P)-binding Rossmann-fold domains"/>
    <property type="match status" value="1"/>
</dbReference>
<evidence type="ECO:0000256" key="1">
    <source>
        <dbReference type="ARBA" id="ARBA00007964"/>
    </source>
</evidence>